<dbReference type="EMBL" id="JYNU01000001">
    <property type="protein sequence ID" value="KMO81976.1"/>
    <property type="molecule type" value="Genomic_DNA"/>
</dbReference>
<dbReference type="PROSITE" id="PS00600">
    <property type="entry name" value="AA_TRANSFER_CLASS_3"/>
    <property type="match status" value="1"/>
</dbReference>
<gene>
    <name evidence="4" type="primary">dgdA_1</name>
    <name evidence="4" type="ORF">MOBUDSM44075_00098</name>
</gene>
<dbReference type="Pfam" id="PF00202">
    <property type="entry name" value="Aminotran_3"/>
    <property type="match status" value="1"/>
</dbReference>
<dbReference type="PANTHER" id="PTHR45688">
    <property type="match status" value="1"/>
</dbReference>
<evidence type="ECO:0000256" key="1">
    <source>
        <dbReference type="ARBA" id="ARBA00008954"/>
    </source>
</evidence>
<dbReference type="PIRSF" id="PIRSF000521">
    <property type="entry name" value="Transaminase_4ab_Lys_Orn"/>
    <property type="match status" value="1"/>
</dbReference>
<dbReference type="InterPro" id="IPR015422">
    <property type="entry name" value="PyrdxlP-dep_Trfase_small"/>
</dbReference>
<organism evidence="4 5">
    <name type="scientific">Mycolicibacterium obuense</name>
    <dbReference type="NCBI Taxonomy" id="1807"/>
    <lineage>
        <taxon>Bacteria</taxon>
        <taxon>Bacillati</taxon>
        <taxon>Actinomycetota</taxon>
        <taxon>Actinomycetes</taxon>
        <taxon>Mycobacteriales</taxon>
        <taxon>Mycobacteriaceae</taxon>
        <taxon>Mycolicibacterium</taxon>
    </lineage>
</organism>
<dbReference type="InterPro" id="IPR015421">
    <property type="entry name" value="PyrdxlP-dep_Trfase_major"/>
</dbReference>
<evidence type="ECO:0000256" key="3">
    <source>
        <dbReference type="RuleBase" id="RU003560"/>
    </source>
</evidence>
<dbReference type="PANTHER" id="PTHR45688:SF13">
    <property type="entry name" value="ALANINE--GLYOXYLATE AMINOTRANSFERASE 2-LIKE"/>
    <property type="match status" value="1"/>
</dbReference>
<dbReference type="GO" id="GO:0047432">
    <property type="term" value="F:2,2-dialkylglycine decarboxylase (pyruvate) activity"/>
    <property type="evidence" value="ECO:0007669"/>
    <property type="project" value="UniProtKB-EC"/>
</dbReference>
<evidence type="ECO:0000313" key="5">
    <source>
        <dbReference type="Proteomes" id="UP000036313"/>
    </source>
</evidence>
<dbReference type="Proteomes" id="UP000036313">
    <property type="component" value="Unassembled WGS sequence"/>
</dbReference>
<dbReference type="PATRIC" id="fig|1807.14.peg.103"/>
<proteinExistence type="inferred from homology"/>
<dbReference type="GO" id="GO:0030170">
    <property type="term" value="F:pyridoxal phosphate binding"/>
    <property type="evidence" value="ECO:0007669"/>
    <property type="project" value="InterPro"/>
</dbReference>
<dbReference type="SUPFAM" id="SSF53383">
    <property type="entry name" value="PLP-dependent transferases"/>
    <property type="match status" value="1"/>
</dbReference>
<dbReference type="GO" id="GO:0008483">
    <property type="term" value="F:transaminase activity"/>
    <property type="evidence" value="ECO:0007669"/>
    <property type="project" value="InterPro"/>
</dbReference>
<sequence length="438" mass="46811">MTTTSSPVSDAAATVTTAAALLRRRATTLGQHSPLFYDTPLAMESASGVHLTDVNGTVYLDGYNNVPHVGHCHPRVTGAVYDQLQRLNIHTRYLNDRVLDYAERLLATFDQPLERLFLTNSGSEANELALRVARQHTGNTGVLVSDFNYHGNTTSVAELTTGLTVREPLGAYVRTITAPDLDHVDGSEDAVLAEALAAVDAAITSLQDHGHGVSALLFDPLFSTEGLPRLPRRYIEGVAARVRAAGGLVISDEVQSGFGRVGTHMWGHQMHGLTPDLVVLGKPMGNGHPMGGVVTTAALLEEFGSQNTYFNTFAGNPVSAAAGLAVLEVIESEGLVQTAHACGQLMRRELTRLAGSYDFLGGAKGSGMFHGLEFLDPETGEPAPELAKQIVEGMVARQVLISRIGKFNSMLKIRPPMPFGTEHAEILLDRLTACLDAV</sequence>
<evidence type="ECO:0000256" key="2">
    <source>
        <dbReference type="ARBA" id="ARBA00022898"/>
    </source>
</evidence>
<comment type="caution">
    <text evidence="4">The sequence shown here is derived from an EMBL/GenBank/DDBJ whole genome shotgun (WGS) entry which is preliminary data.</text>
</comment>
<dbReference type="EC" id="4.1.1.64" evidence="4"/>
<protein>
    <submittedName>
        <fullName evidence="4">2,2-dialkylglycine decarboxylase</fullName>
        <ecNumber evidence="4">4.1.1.64</ecNumber>
    </submittedName>
</protein>
<dbReference type="AlphaFoldDB" id="A0A0J6ZBD7"/>
<comment type="similarity">
    <text evidence="1 3">Belongs to the class-III pyridoxal-phosphate-dependent aminotransferase family.</text>
</comment>
<dbReference type="InterPro" id="IPR015424">
    <property type="entry name" value="PyrdxlP-dep_Trfase"/>
</dbReference>
<dbReference type="Gene3D" id="3.90.1150.10">
    <property type="entry name" value="Aspartate Aminotransferase, domain 1"/>
    <property type="match status" value="1"/>
</dbReference>
<keyword evidence="4" id="KW-0456">Lyase</keyword>
<keyword evidence="2 3" id="KW-0663">Pyridoxal phosphate</keyword>
<dbReference type="InterPro" id="IPR005814">
    <property type="entry name" value="Aminotrans_3"/>
</dbReference>
<accession>A0A0J6ZBD7</accession>
<dbReference type="Gene3D" id="3.40.640.10">
    <property type="entry name" value="Type I PLP-dependent aspartate aminotransferase-like (Major domain)"/>
    <property type="match status" value="1"/>
</dbReference>
<dbReference type="CDD" id="cd00610">
    <property type="entry name" value="OAT_like"/>
    <property type="match status" value="1"/>
</dbReference>
<name>A0A0J6ZBD7_9MYCO</name>
<dbReference type="RefSeq" id="WP_201778326.1">
    <property type="nucleotide sequence ID" value="NZ_JYNU01000001.1"/>
</dbReference>
<evidence type="ECO:0000313" key="4">
    <source>
        <dbReference type="EMBL" id="KMO81976.1"/>
    </source>
</evidence>
<dbReference type="InterPro" id="IPR049704">
    <property type="entry name" value="Aminotrans_3_PPA_site"/>
</dbReference>
<reference evidence="4 5" key="1">
    <citation type="journal article" date="2015" name="Genome Biol. Evol.">
        <title>Characterization of Three Mycobacterium spp. with Potential Use in Bioremediation by Genome Sequencing and Comparative Genomics.</title>
        <authorList>
            <person name="Das S."/>
            <person name="Pettersson B.M."/>
            <person name="Behra P.R."/>
            <person name="Ramesh M."/>
            <person name="Dasgupta S."/>
            <person name="Bhattacharya A."/>
            <person name="Kirsebom L.A."/>
        </authorList>
    </citation>
    <scope>NUCLEOTIDE SEQUENCE [LARGE SCALE GENOMIC DNA]</scope>
    <source>
        <strain evidence="4 5">DSM 44075</strain>
    </source>
</reference>